<accession>A0A4C1U5W6</accession>
<reference evidence="1 2" key="1">
    <citation type="journal article" date="2019" name="Commun. Biol.">
        <title>The bagworm genome reveals a unique fibroin gene that provides high tensile strength.</title>
        <authorList>
            <person name="Kono N."/>
            <person name="Nakamura H."/>
            <person name="Ohtoshi R."/>
            <person name="Tomita M."/>
            <person name="Numata K."/>
            <person name="Arakawa K."/>
        </authorList>
    </citation>
    <scope>NUCLEOTIDE SEQUENCE [LARGE SCALE GENOMIC DNA]</scope>
</reference>
<dbReference type="Proteomes" id="UP000299102">
    <property type="component" value="Unassembled WGS sequence"/>
</dbReference>
<organism evidence="1 2">
    <name type="scientific">Eumeta variegata</name>
    <name type="common">Bagworm moth</name>
    <name type="synonym">Eumeta japonica</name>
    <dbReference type="NCBI Taxonomy" id="151549"/>
    <lineage>
        <taxon>Eukaryota</taxon>
        <taxon>Metazoa</taxon>
        <taxon>Ecdysozoa</taxon>
        <taxon>Arthropoda</taxon>
        <taxon>Hexapoda</taxon>
        <taxon>Insecta</taxon>
        <taxon>Pterygota</taxon>
        <taxon>Neoptera</taxon>
        <taxon>Endopterygota</taxon>
        <taxon>Lepidoptera</taxon>
        <taxon>Glossata</taxon>
        <taxon>Ditrysia</taxon>
        <taxon>Tineoidea</taxon>
        <taxon>Psychidae</taxon>
        <taxon>Oiketicinae</taxon>
        <taxon>Eumeta</taxon>
    </lineage>
</organism>
<keyword evidence="2" id="KW-1185">Reference proteome</keyword>
<gene>
    <name evidence="1" type="ORF">EVAR_11973_1</name>
</gene>
<evidence type="ECO:0000313" key="2">
    <source>
        <dbReference type="Proteomes" id="UP000299102"/>
    </source>
</evidence>
<sequence>MSLIYTSTSHYDLGVLAGVSLSIIDDRSLSASQVPDAFHRRNKKCRVSFGAHHVAAPAPEARRNEGANEITSRMRELTRGLPTSRILLLCSINLFTVKHPIKTNYVHRLPERSMLLIHTCRPQPSLPEHP</sequence>
<proteinExistence type="predicted"/>
<name>A0A4C1U5W6_EUMVA</name>
<dbReference type="EMBL" id="BGZK01000128">
    <property type="protein sequence ID" value="GBP21374.1"/>
    <property type="molecule type" value="Genomic_DNA"/>
</dbReference>
<evidence type="ECO:0000313" key="1">
    <source>
        <dbReference type="EMBL" id="GBP21374.1"/>
    </source>
</evidence>
<comment type="caution">
    <text evidence="1">The sequence shown here is derived from an EMBL/GenBank/DDBJ whole genome shotgun (WGS) entry which is preliminary data.</text>
</comment>
<dbReference type="AlphaFoldDB" id="A0A4C1U5W6"/>
<protein>
    <submittedName>
        <fullName evidence="1">Uncharacterized protein</fullName>
    </submittedName>
</protein>